<dbReference type="InterPro" id="IPR001878">
    <property type="entry name" value="Znf_CCHC"/>
</dbReference>
<dbReference type="GO" id="GO:0008270">
    <property type="term" value="F:zinc ion binding"/>
    <property type="evidence" value="ECO:0007669"/>
    <property type="project" value="InterPro"/>
</dbReference>
<protein>
    <recommendedName>
        <fullName evidence="2">CCHC-type domain-containing protein</fullName>
    </recommendedName>
</protein>
<feature type="domain" description="CCHC-type" evidence="2">
    <location>
        <begin position="50"/>
        <end position="66"/>
    </location>
</feature>
<accession>A0A6V7Q3Z3</accession>
<feature type="compositionally biased region" description="Gly residues" evidence="1">
    <location>
        <begin position="441"/>
        <end position="452"/>
    </location>
</feature>
<gene>
    <name evidence="3" type="ORF">CB5_LOCUS20932</name>
</gene>
<evidence type="ECO:0000313" key="3">
    <source>
        <dbReference type="EMBL" id="CAD1837721.1"/>
    </source>
</evidence>
<feature type="region of interest" description="Disordered" evidence="1">
    <location>
        <begin position="302"/>
        <end position="343"/>
    </location>
</feature>
<feature type="domain" description="CCHC-type" evidence="2">
    <location>
        <begin position="69"/>
        <end position="85"/>
    </location>
</feature>
<reference evidence="3" key="1">
    <citation type="submission" date="2020-07" db="EMBL/GenBank/DDBJ databases">
        <authorList>
            <person name="Lin J."/>
        </authorList>
    </citation>
    <scope>NUCLEOTIDE SEQUENCE</scope>
</reference>
<organism evidence="3">
    <name type="scientific">Ananas comosus var. bracteatus</name>
    <name type="common">red pineapple</name>
    <dbReference type="NCBI Taxonomy" id="296719"/>
    <lineage>
        <taxon>Eukaryota</taxon>
        <taxon>Viridiplantae</taxon>
        <taxon>Streptophyta</taxon>
        <taxon>Embryophyta</taxon>
        <taxon>Tracheophyta</taxon>
        <taxon>Spermatophyta</taxon>
        <taxon>Magnoliopsida</taxon>
        <taxon>Liliopsida</taxon>
        <taxon>Poales</taxon>
        <taxon>Bromeliaceae</taxon>
        <taxon>Bromelioideae</taxon>
        <taxon>Ananas</taxon>
    </lineage>
</organism>
<name>A0A6V7Q3Z3_ANACO</name>
<dbReference type="EMBL" id="LR862132">
    <property type="protein sequence ID" value="CAD1837721.1"/>
    <property type="molecule type" value="Genomic_DNA"/>
</dbReference>
<evidence type="ECO:0000256" key="1">
    <source>
        <dbReference type="SAM" id="MobiDB-lite"/>
    </source>
</evidence>
<feature type="region of interest" description="Disordered" evidence="1">
    <location>
        <begin position="441"/>
        <end position="465"/>
    </location>
</feature>
<evidence type="ECO:0000259" key="2">
    <source>
        <dbReference type="SMART" id="SM00343"/>
    </source>
</evidence>
<dbReference type="AlphaFoldDB" id="A0A6V7Q3Z3"/>
<dbReference type="Gene3D" id="4.10.60.10">
    <property type="entry name" value="Zinc finger, CCHC-type"/>
    <property type="match status" value="1"/>
</dbReference>
<proteinExistence type="predicted"/>
<sequence>MERKSGAEHVRVKGKKSLKRIAWADELGEALVRVVGGIDGEKRLVPGDKRCFRCLAKDHLVVACRDPVRCRKCLGTGHQAHLCRSDTHHRRGSLRGLDLRALKGNDSMFRPYHRSGRAPGRAPVPKVFVSYTEEYLRRTELRQNAVLADVIQPANLGHDPISTIKTAMARHFGGYTDDFAVARYKARDFVIFLPEWVSANDLIRREVLTLNDFWIRCYPWGRFVKADANTRAMTDLHAYRCQIILDSVLDVPQNLSVLLGDERFAVMVHIESWELIEAGGGEVTLQCHLKTAWSKMGWRMRGGGSGGTHAEPRGLPRIGEPRGPPRLGDPVGGADKRKSGGYGRAKVPCLISEGEAEGRSKPSIGMGGSNRWAMPAWAGDHGAVPKAREVAGANQALGGARASGGAYRALVSAGDSPRRKAAHGGRAVRASGGGMVVYGQGAGSETGNGGFGTEDLEAQRPKRGEENETFDICMRKEACGMGYGKSSFSMPMTEVVYWEMHYSGTKIVGPEALIAQGHSSVSHPRSQLLKTSTIWKHLISWVDINGSGSEKLVISGGWVVIGKRAWYFTPIPSPGLRILVFGAKECGWAHFPYSFGLRDFQVASSGVGPEPCDQHTKGLAITGFAGAEMESYSGYQQIPESIEVELECQRDRTAGWKKNIKRRDKLFRFEKAWLNHQGFIDKVPEWWKERASEKSAVLTFTAKLRHCRQRIKEWCRQEFYSIRGMKEELMTQILEIDKAEEQDALSEERGLVRGAKSKIMRNFE</sequence>
<dbReference type="SMART" id="SM00343">
    <property type="entry name" value="ZnF_C2HC"/>
    <property type="match status" value="2"/>
</dbReference>
<dbReference type="GO" id="GO:0003676">
    <property type="term" value="F:nucleic acid binding"/>
    <property type="evidence" value="ECO:0007669"/>
    <property type="project" value="InterPro"/>
</dbReference>